<comment type="caution">
    <text evidence="1">The sequence shown here is derived from an EMBL/GenBank/DDBJ whole genome shotgun (WGS) entry which is preliminary data.</text>
</comment>
<evidence type="ECO:0000313" key="1">
    <source>
        <dbReference type="EMBL" id="KAK4661613.1"/>
    </source>
</evidence>
<accession>A0ABR0H161</accession>
<keyword evidence="2" id="KW-1185">Reference proteome</keyword>
<dbReference type="EMBL" id="JAFFHB010000009">
    <property type="protein sequence ID" value="KAK4661613.1"/>
    <property type="molecule type" value="Genomic_DNA"/>
</dbReference>
<dbReference type="RefSeq" id="XP_062761579.1">
    <property type="nucleotide sequence ID" value="XM_062906439.1"/>
</dbReference>
<reference evidence="1 2" key="1">
    <citation type="journal article" date="2023" name="bioRxiv">
        <title>High-quality genome assemblies of four members of thePodospora anserinaspecies complex.</title>
        <authorList>
            <person name="Ament-Velasquez S.L."/>
            <person name="Vogan A.A."/>
            <person name="Wallerman O."/>
            <person name="Hartmann F."/>
            <person name="Gautier V."/>
            <person name="Silar P."/>
            <person name="Giraud T."/>
            <person name="Johannesson H."/>
        </authorList>
    </citation>
    <scope>NUCLEOTIDE SEQUENCE [LARGE SCALE GENOMIC DNA]</scope>
    <source>
        <strain evidence="1 2">CBS 411.78</strain>
    </source>
</reference>
<name>A0ABR0H161_9PEZI</name>
<sequence length="64" mass="6934">MFLDQDLEELDLSLNPAGDQVPAEIRPATTPYLMGASATPPNPPTKIPGIRKITFDLEFSAFSS</sequence>
<dbReference type="GeneID" id="87926690"/>
<gene>
    <name evidence="1" type="ORF">QC763_0104830</name>
</gene>
<protein>
    <submittedName>
        <fullName evidence="1">Uncharacterized protein</fullName>
    </submittedName>
</protein>
<proteinExistence type="predicted"/>
<dbReference type="Proteomes" id="UP001326199">
    <property type="component" value="Unassembled WGS sequence"/>
</dbReference>
<evidence type="ECO:0000313" key="2">
    <source>
        <dbReference type="Proteomes" id="UP001326199"/>
    </source>
</evidence>
<organism evidence="1 2">
    <name type="scientific">Podospora pseudopauciseta</name>
    <dbReference type="NCBI Taxonomy" id="2093780"/>
    <lineage>
        <taxon>Eukaryota</taxon>
        <taxon>Fungi</taxon>
        <taxon>Dikarya</taxon>
        <taxon>Ascomycota</taxon>
        <taxon>Pezizomycotina</taxon>
        <taxon>Sordariomycetes</taxon>
        <taxon>Sordariomycetidae</taxon>
        <taxon>Sordariales</taxon>
        <taxon>Podosporaceae</taxon>
        <taxon>Podospora</taxon>
    </lineage>
</organism>